<evidence type="ECO:0000256" key="4">
    <source>
        <dbReference type="ARBA" id="ARBA00022801"/>
    </source>
</evidence>
<dbReference type="RefSeq" id="WP_089412504.1">
    <property type="nucleotide sequence ID" value="NZ_FZQA01000004.1"/>
</dbReference>
<dbReference type="GO" id="GO:0004185">
    <property type="term" value="F:serine-type carboxypeptidase activity"/>
    <property type="evidence" value="ECO:0007669"/>
    <property type="project" value="InterPro"/>
</dbReference>
<keyword evidence="7" id="KW-1185">Reference proteome</keyword>
<evidence type="ECO:0000256" key="5">
    <source>
        <dbReference type="ARBA" id="ARBA00023180"/>
    </source>
</evidence>
<sequence>MRPAYIITAGFIAALAIVAIALRPPPQILQVATPAGTPGAQDSAAVRQAPAPLPLRIVTDHVAEIGGERIDYRVIAGETVLRDLAGEPVASVFSFAYMKTNPADRARPVLFVFNGGPGSSSLWLHMGAIGPRRVALDQEVNPGNTPPFGVANNPHSLLDVADLVFIDPVGTGFSRAIGKGKPEDFWGVDEDANAVAQFIELWLTEHGRWNAPKFIMGESYGSARAAMLPRALMGGPFYTGVMRGITVNGVILLGTTLEGRGENGARLAAEDKAMEAALVLPGLAATAWFHEKVDRRGLSLPAFYEEAMAFAKTRYAEALRAAEAGALDGDARAEVVRTLVSYTGLPEEAFEEELGLSASSFAKKLLAEEGLAIGLYDSRYTLPLANSGGDPVADDPAMGRYVPGFIAAFHQMLRDDLKVTLDRPYGAIVWKDLLQKWNWSRAGVEKGQSFAVDLAWAMRRTPKLRVLIASGYYDLVTTPAEARSALAEADLPADRVEFRIYESGHMLYLGDTAESFANDVRRLIETAR</sequence>
<dbReference type="PANTHER" id="PTHR11802:SF3">
    <property type="entry name" value="RETINOID-INDUCIBLE SERINE CARBOXYPEPTIDASE"/>
    <property type="match status" value="1"/>
</dbReference>
<evidence type="ECO:0000256" key="2">
    <source>
        <dbReference type="ARBA" id="ARBA00022670"/>
    </source>
</evidence>
<keyword evidence="5" id="KW-0325">Glycoprotein</keyword>
<dbReference type="GO" id="GO:0006508">
    <property type="term" value="P:proteolysis"/>
    <property type="evidence" value="ECO:0007669"/>
    <property type="project" value="UniProtKB-KW"/>
</dbReference>
<evidence type="ECO:0000313" key="6">
    <source>
        <dbReference type="EMBL" id="SNT74129.1"/>
    </source>
</evidence>
<keyword evidence="1 6" id="KW-0121">Carboxypeptidase</keyword>
<dbReference type="Gene3D" id="3.40.50.1820">
    <property type="entry name" value="alpha/beta hydrolase"/>
    <property type="match status" value="2"/>
</dbReference>
<gene>
    <name evidence="6" type="ORF">SAMN06297382_2035</name>
</gene>
<dbReference type="Pfam" id="PF00450">
    <property type="entry name" value="Peptidase_S10"/>
    <property type="match status" value="1"/>
</dbReference>
<dbReference type="OrthoDB" id="9770107at2"/>
<dbReference type="InterPro" id="IPR001563">
    <property type="entry name" value="Peptidase_S10"/>
</dbReference>
<keyword evidence="2" id="KW-0645">Protease</keyword>
<dbReference type="InterPro" id="IPR029058">
    <property type="entry name" value="AB_hydrolase_fold"/>
</dbReference>
<dbReference type="EMBL" id="FZQA01000004">
    <property type="protein sequence ID" value="SNT74129.1"/>
    <property type="molecule type" value="Genomic_DNA"/>
</dbReference>
<evidence type="ECO:0000256" key="1">
    <source>
        <dbReference type="ARBA" id="ARBA00022645"/>
    </source>
</evidence>
<dbReference type="Proteomes" id="UP000198346">
    <property type="component" value="Unassembled WGS sequence"/>
</dbReference>
<organism evidence="6 7">
    <name type="scientific">Amphiplicatus metriothermophilus</name>
    <dbReference type="NCBI Taxonomy" id="1519374"/>
    <lineage>
        <taxon>Bacteria</taxon>
        <taxon>Pseudomonadati</taxon>
        <taxon>Pseudomonadota</taxon>
        <taxon>Alphaproteobacteria</taxon>
        <taxon>Parvularculales</taxon>
        <taxon>Parvularculaceae</taxon>
        <taxon>Amphiplicatus</taxon>
    </lineage>
</organism>
<keyword evidence="4" id="KW-0378">Hydrolase</keyword>
<protein>
    <submittedName>
        <fullName evidence="6">Carboxypeptidase C (Cathepsin A)</fullName>
    </submittedName>
</protein>
<accession>A0A239PUZ9</accession>
<dbReference type="AlphaFoldDB" id="A0A239PUZ9"/>
<dbReference type="PANTHER" id="PTHR11802">
    <property type="entry name" value="SERINE PROTEASE FAMILY S10 SERINE CARBOXYPEPTIDASE"/>
    <property type="match status" value="1"/>
</dbReference>
<evidence type="ECO:0000256" key="3">
    <source>
        <dbReference type="ARBA" id="ARBA00022729"/>
    </source>
</evidence>
<proteinExistence type="predicted"/>
<name>A0A239PUZ9_9PROT</name>
<keyword evidence="3" id="KW-0732">Signal</keyword>
<reference evidence="6 7" key="1">
    <citation type="submission" date="2017-07" db="EMBL/GenBank/DDBJ databases">
        <authorList>
            <person name="Sun Z.S."/>
            <person name="Albrecht U."/>
            <person name="Echele G."/>
            <person name="Lee C.C."/>
        </authorList>
    </citation>
    <scope>NUCLEOTIDE SEQUENCE [LARGE SCALE GENOMIC DNA]</scope>
    <source>
        <strain evidence="6 7">CGMCC 1.12710</strain>
    </source>
</reference>
<dbReference type="SUPFAM" id="SSF53474">
    <property type="entry name" value="alpha/beta-Hydrolases"/>
    <property type="match status" value="1"/>
</dbReference>
<evidence type="ECO:0000313" key="7">
    <source>
        <dbReference type="Proteomes" id="UP000198346"/>
    </source>
</evidence>